<sequence length="370" mass="40966">MKTSPRTSRCDSAYSGQIPKGLGAAILRNPDAVFGLVKRRKSKRKSVKASIRKHQSEIIPIVDPNARKTKSASQARRRSSAAAPRRISTSAGGSGSGGAAATKRRSLNAPIGGMGEIRTNEVQDEDRPSKWGSPRGSIEAMAMSGTLDLKDKVTPPFPTGKRDVPHWPFVGGVPQTRGPAGRFSLMQIHFSDVYGEKRPKKNKYSLRLFLQDCHRKEREAKLAEFGDKDHKLWQMGLRGDQKMPGIVGEGNEYYRKKFEKWARNIIDREKKLLSHTEVEGSGETSFMPGVATSEMMKLKKGRGKDKETSSIIDIGCLKAGDFFGERGLMTASKRAASIVAVTTVETLVLTKWDFHRHCDRQVLKIFKGIV</sequence>
<feature type="region of interest" description="Disordered" evidence="1">
    <location>
        <begin position="59"/>
        <end position="135"/>
    </location>
</feature>
<dbReference type="InterPro" id="IPR014710">
    <property type="entry name" value="RmlC-like_jellyroll"/>
</dbReference>
<feature type="compositionally biased region" description="Low complexity" evidence="1">
    <location>
        <begin position="80"/>
        <end position="91"/>
    </location>
</feature>
<evidence type="ECO:0000313" key="4">
    <source>
        <dbReference type="Proteomes" id="UP000822688"/>
    </source>
</evidence>
<evidence type="ECO:0000313" key="3">
    <source>
        <dbReference type="EMBL" id="KAG0586762.1"/>
    </source>
</evidence>
<dbReference type="EMBL" id="CM026422">
    <property type="protein sequence ID" value="KAG0586762.1"/>
    <property type="molecule type" value="Genomic_DNA"/>
</dbReference>
<dbReference type="PROSITE" id="PS00889">
    <property type="entry name" value="CNMP_BINDING_2"/>
    <property type="match status" value="1"/>
</dbReference>
<dbReference type="Pfam" id="PF00027">
    <property type="entry name" value="cNMP_binding"/>
    <property type="match status" value="1"/>
</dbReference>
<dbReference type="Proteomes" id="UP000822688">
    <property type="component" value="Chromosome 2"/>
</dbReference>
<feature type="compositionally biased region" description="Basic and acidic residues" evidence="1">
    <location>
        <begin position="118"/>
        <end position="129"/>
    </location>
</feature>
<feature type="non-terminal residue" evidence="3">
    <location>
        <position position="370"/>
    </location>
</feature>
<evidence type="ECO:0000259" key="2">
    <source>
        <dbReference type="PROSITE" id="PS50042"/>
    </source>
</evidence>
<dbReference type="PROSITE" id="PS50042">
    <property type="entry name" value="CNMP_BINDING_3"/>
    <property type="match status" value="1"/>
</dbReference>
<organism evidence="3 4">
    <name type="scientific">Ceratodon purpureus</name>
    <name type="common">Fire moss</name>
    <name type="synonym">Dicranum purpureum</name>
    <dbReference type="NCBI Taxonomy" id="3225"/>
    <lineage>
        <taxon>Eukaryota</taxon>
        <taxon>Viridiplantae</taxon>
        <taxon>Streptophyta</taxon>
        <taxon>Embryophyta</taxon>
        <taxon>Bryophyta</taxon>
        <taxon>Bryophytina</taxon>
        <taxon>Bryopsida</taxon>
        <taxon>Dicranidae</taxon>
        <taxon>Pseudoditrichales</taxon>
        <taxon>Ditrichaceae</taxon>
        <taxon>Ceratodon</taxon>
    </lineage>
</organism>
<proteinExistence type="predicted"/>
<feature type="compositionally biased region" description="Basic residues" evidence="1">
    <location>
        <begin position="67"/>
        <end position="79"/>
    </location>
</feature>
<protein>
    <recommendedName>
        <fullName evidence="2">Cyclic nucleotide-binding domain-containing protein</fullName>
    </recommendedName>
</protein>
<evidence type="ECO:0000256" key="1">
    <source>
        <dbReference type="SAM" id="MobiDB-lite"/>
    </source>
</evidence>
<dbReference type="CDD" id="cd00038">
    <property type="entry name" value="CAP_ED"/>
    <property type="match status" value="1"/>
</dbReference>
<keyword evidence="4" id="KW-1185">Reference proteome</keyword>
<gene>
    <name evidence="3" type="ORF">KC19_2G115200</name>
</gene>
<accession>A0A8T0IUE3</accession>
<dbReference type="AlphaFoldDB" id="A0A8T0IUE3"/>
<dbReference type="InterPro" id="IPR018488">
    <property type="entry name" value="cNMP-bd_CS"/>
</dbReference>
<comment type="caution">
    <text evidence="3">The sequence shown here is derived from an EMBL/GenBank/DDBJ whole genome shotgun (WGS) entry which is preliminary data.</text>
</comment>
<reference evidence="3" key="1">
    <citation type="submission" date="2020-06" db="EMBL/GenBank/DDBJ databases">
        <title>WGS assembly of Ceratodon purpureus strain R40.</title>
        <authorList>
            <person name="Carey S.B."/>
            <person name="Jenkins J."/>
            <person name="Shu S."/>
            <person name="Lovell J.T."/>
            <person name="Sreedasyam A."/>
            <person name="Maumus F."/>
            <person name="Tiley G.P."/>
            <person name="Fernandez-Pozo N."/>
            <person name="Barry K."/>
            <person name="Chen C."/>
            <person name="Wang M."/>
            <person name="Lipzen A."/>
            <person name="Daum C."/>
            <person name="Saski C.A."/>
            <person name="Payton A.C."/>
            <person name="Mcbreen J.C."/>
            <person name="Conrad R.E."/>
            <person name="Kollar L.M."/>
            <person name="Olsson S."/>
            <person name="Huttunen S."/>
            <person name="Landis J.B."/>
            <person name="Wickett N.J."/>
            <person name="Johnson M.G."/>
            <person name="Rensing S.A."/>
            <person name="Grimwood J."/>
            <person name="Schmutz J."/>
            <person name="Mcdaniel S.F."/>
        </authorList>
    </citation>
    <scope>NUCLEOTIDE SEQUENCE</scope>
    <source>
        <strain evidence="3">R40</strain>
    </source>
</reference>
<dbReference type="InterPro" id="IPR018490">
    <property type="entry name" value="cNMP-bd_dom_sf"/>
</dbReference>
<name>A0A8T0IUE3_CERPU</name>
<dbReference type="Gene3D" id="2.60.120.10">
    <property type="entry name" value="Jelly Rolls"/>
    <property type="match status" value="1"/>
</dbReference>
<dbReference type="SUPFAM" id="SSF51206">
    <property type="entry name" value="cAMP-binding domain-like"/>
    <property type="match status" value="1"/>
</dbReference>
<dbReference type="InterPro" id="IPR000595">
    <property type="entry name" value="cNMP-bd_dom"/>
</dbReference>
<feature type="domain" description="Cyclic nucleotide-binding" evidence="2">
    <location>
        <begin position="281"/>
        <end position="356"/>
    </location>
</feature>